<dbReference type="EMBL" id="VTPC01002285">
    <property type="protein sequence ID" value="KAF2900303.1"/>
    <property type="molecule type" value="Genomic_DNA"/>
</dbReference>
<dbReference type="InterPro" id="IPR052035">
    <property type="entry name" value="ZnF_BED_domain_contain"/>
</dbReference>
<name>A0A8K0DBS4_IGNLU</name>
<evidence type="ECO:0000256" key="2">
    <source>
        <dbReference type="ARBA" id="ARBA00022723"/>
    </source>
</evidence>
<organism evidence="7 8">
    <name type="scientific">Ignelater luminosus</name>
    <name type="common">Cucubano</name>
    <name type="synonym">Pyrophorus luminosus</name>
    <dbReference type="NCBI Taxonomy" id="2038154"/>
    <lineage>
        <taxon>Eukaryota</taxon>
        <taxon>Metazoa</taxon>
        <taxon>Ecdysozoa</taxon>
        <taxon>Arthropoda</taxon>
        <taxon>Hexapoda</taxon>
        <taxon>Insecta</taxon>
        <taxon>Pterygota</taxon>
        <taxon>Neoptera</taxon>
        <taxon>Endopterygota</taxon>
        <taxon>Coleoptera</taxon>
        <taxon>Polyphaga</taxon>
        <taxon>Elateriformia</taxon>
        <taxon>Elateroidea</taxon>
        <taxon>Elateridae</taxon>
        <taxon>Agrypninae</taxon>
        <taxon>Pyrophorini</taxon>
        <taxon>Ignelater</taxon>
    </lineage>
</organism>
<evidence type="ECO:0000256" key="4">
    <source>
        <dbReference type="ARBA" id="ARBA00022833"/>
    </source>
</evidence>
<dbReference type="GO" id="GO:0005634">
    <property type="term" value="C:nucleus"/>
    <property type="evidence" value="ECO:0007669"/>
    <property type="project" value="UniProtKB-SubCell"/>
</dbReference>
<evidence type="ECO:0000256" key="6">
    <source>
        <dbReference type="SAM" id="MobiDB-lite"/>
    </source>
</evidence>
<evidence type="ECO:0000313" key="8">
    <source>
        <dbReference type="Proteomes" id="UP000801492"/>
    </source>
</evidence>
<dbReference type="OrthoDB" id="1607513at2759"/>
<dbReference type="InterPro" id="IPR012337">
    <property type="entry name" value="RNaseH-like_sf"/>
</dbReference>
<feature type="region of interest" description="Disordered" evidence="6">
    <location>
        <begin position="1"/>
        <end position="31"/>
    </location>
</feature>
<dbReference type="AlphaFoldDB" id="A0A8K0DBS4"/>
<evidence type="ECO:0000256" key="5">
    <source>
        <dbReference type="ARBA" id="ARBA00023242"/>
    </source>
</evidence>
<comment type="subcellular location">
    <subcellularLocation>
        <location evidence="1">Nucleus</location>
    </subcellularLocation>
</comment>
<dbReference type="SUPFAM" id="SSF140996">
    <property type="entry name" value="Hermes dimerisation domain"/>
    <property type="match status" value="1"/>
</dbReference>
<protein>
    <recommendedName>
        <fullName evidence="9">Zinc finger BED domain-containing protein 4</fullName>
    </recommendedName>
</protein>
<reference evidence="7" key="1">
    <citation type="submission" date="2019-08" db="EMBL/GenBank/DDBJ databases">
        <title>The genome of the North American firefly Photinus pyralis.</title>
        <authorList>
            <consortium name="Photinus pyralis genome working group"/>
            <person name="Fallon T.R."/>
            <person name="Sander Lower S.E."/>
            <person name="Weng J.-K."/>
        </authorList>
    </citation>
    <scope>NUCLEOTIDE SEQUENCE</scope>
    <source>
        <strain evidence="7">TRF0915ILg1</strain>
        <tissue evidence="7">Whole body</tissue>
    </source>
</reference>
<keyword evidence="2" id="KW-0479">Metal-binding</keyword>
<evidence type="ECO:0008006" key="9">
    <source>
        <dbReference type="Google" id="ProtNLM"/>
    </source>
</evidence>
<comment type="caution">
    <text evidence="7">The sequence shown here is derived from an EMBL/GenBank/DDBJ whole genome shotgun (WGS) entry which is preliminary data.</text>
</comment>
<sequence length="267" mass="30498">MVSYGHPEPDDKSLEEQQTTQKGPSTSQNLTVVPSATNQQTILNFVRKPISLSRSKQLDEQLIRVIVKEYQPFRVVEDPEFKKFIYMLCLNYKMPNRKTISNSLIPRLYNSTKEVISNELSDVDAVCLTTDGWTSINNQSFMALTAHFIDGNQEKHHLKSYLLGCVLFDEQHTAKKLVRTIEKSAKLKDTQSQMGLPELKLKQDVVTRWNSTYDMLSRIIAIKKAVVSLLAVDEPHLNTLSPNDWIILEKSIEVLKLFSEITEEISA</sequence>
<keyword evidence="3" id="KW-0863">Zinc-finger</keyword>
<keyword evidence="4" id="KW-0862">Zinc</keyword>
<feature type="compositionally biased region" description="Polar residues" evidence="6">
    <location>
        <begin position="16"/>
        <end position="31"/>
    </location>
</feature>
<evidence type="ECO:0000256" key="1">
    <source>
        <dbReference type="ARBA" id="ARBA00004123"/>
    </source>
</evidence>
<dbReference type="PANTHER" id="PTHR46481">
    <property type="entry name" value="ZINC FINGER BED DOMAIN-CONTAINING PROTEIN 4"/>
    <property type="match status" value="1"/>
</dbReference>
<evidence type="ECO:0000256" key="3">
    <source>
        <dbReference type="ARBA" id="ARBA00022771"/>
    </source>
</evidence>
<keyword evidence="8" id="KW-1185">Reference proteome</keyword>
<gene>
    <name evidence="7" type="ORF">ILUMI_05889</name>
</gene>
<dbReference type="GO" id="GO:0008270">
    <property type="term" value="F:zinc ion binding"/>
    <property type="evidence" value="ECO:0007669"/>
    <property type="project" value="UniProtKB-KW"/>
</dbReference>
<keyword evidence="5" id="KW-0539">Nucleus</keyword>
<dbReference type="PANTHER" id="PTHR46481:SF10">
    <property type="entry name" value="ZINC FINGER BED DOMAIN-CONTAINING PROTEIN 39"/>
    <property type="match status" value="1"/>
</dbReference>
<evidence type="ECO:0000313" key="7">
    <source>
        <dbReference type="EMBL" id="KAF2900303.1"/>
    </source>
</evidence>
<proteinExistence type="predicted"/>
<accession>A0A8K0DBS4</accession>
<dbReference type="Proteomes" id="UP000801492">
    <property type="component" value="Unassembled WGS sequence"/>
</dbReference>
<dbReference type="SUPFAM" id="SSF53098">
    <property type="entry name" value="Ribonuclease H-like"/>
    <property type="match status" value="1"/>
</dbReference>